<dbReference type="PANTHER" id="PTHR45856">
    <property type="entry name" value="ALPHA/BETA-HYDROLASES SUPERFAMILY PROTEIN"/>
    <property type="match status" value="1"/>
</dbReference>
<accession>A0A543JNS5</accession>
<dbReference type="CDD" id="cd00519">
    <property type="entry name" value="Lipase_3"/>
    <property type="match status" value="1"/>
</dbReference>
<keyword evidence="3" id="KW-1185">Reference proteome</keyword>
<dbReference type="Pfam" id="PF01764">
    <property type="entry name" value="Lipase_3"/>
    <property type="match status" value="1"/>
</dbReference>
<dbReference type="InterPro" id="IPR002921">
    <property type="entry name" value="Fungal_lipase-type"/>
</dbReference>
<dbReference type="SUPFAM" id="SSF53474">
    <property type="entry name" value="alpha/beta-Hydrolases"/>
    <property type="match status" value="1"/>
</dbReference>
<gene>
    <name evidence="2" type="ORF">FHX81_6884</name>
</gene>
<name>A0A543JNS5_9PSEU</name>
<dbReference type="AlphaFoldDB" id="A0A543JNS5"/>
<dbReference type="EMBL" id="VFPP01000001">
    <property type="protein sequence ID" value="TQM84438.1"/>
    <property type="molecule type" value="Genomic_DNA"/>
</dbReference>
<reference evidence="2 3" key="1">
    <citation type="submission" date="2019-06" db="EMBL/GenBank/DDBJ databases">
        <title>Sequencing the genomes of 1000 actinobacteria strains.</title>
        <authorList>
            <person name="Klenk H.-P."/>
        </authorList>
    </citation>
    <scope>NUCLEOTIDE SEQUENCE [LARGE SCALE GENOMIC DNA]</scope>
    <source>
        <strain evidence="2 3">DSM 45456</strain>
    </source>
</reference>
<evidence type="ECO:0000259" key="1">
    <source>
        <dbReference type="Pfam" id="PF01764"/>
    </source>
</evidence>
<dbReference type="Proteomes" id="UP000316628">
    <property type="component" value="Unassembled WGS sequence"/>
</dbReference>
<sequence>MMSAPTMNHLASGYDARQAYWMAKAAELAYGGRDEIEATAGQWGFDRVRHHYSTFKPPFAIGHTQAYTMASPTMVVTAFRGTEPLQLRDWFSDVTVPPWPGPGRTGLVHYGFAEALRAVIPSVVAAVEELRDGEQTVWFTGHSLGGALAMLAAAWLHFEEPRLTAHGVYTFGQPRTCDNVLVKAYDRALAGRTFRVVNNNDVVARVPPGPLFRHVAALRYIDSSGKVRDSMPGVATLLDRAKGMTADLFAPATDGMRDHLMKAYVAALEKNLT</sequence>
<evidence type="ECO:0000313" key="2">
    <source>
        <dbReference type="EMBL" id="TQM84438.1"/>
    </source>
</evidence>
<protein>
    <submittedName>
        <fullName evidence="2">Lipase (Class 3)</fullName>
    </submittedName>
</protein>
<evidence type="ECO:0000313" key="3">
    <source>
        <dbReference type="Proteomes" id="UP000316628"/>
    </source>
</evidence>
<organism evidence="2 3">
    <name type="scientific">Saccharothrix saharensis</name>
    <dbReference type="NCBI Taxonomy" id="571190"/>
    <lineage>
        <taxon>Bacteria</taxon>
        <taxon>Bacillati</taxon>
        <taxon>Actinomycetota</taxon>
        <taxon>Actinomycetes</taxon>
        <taxon>Pseudonocardiales</taxon>
        <taxon>Pseudonocardiaceae</taxon>
        <taxon>Saccharothrix</taxon>
    </lineage>
</organism>
<comment type="caution">
    <text evidence="2">The sequence shown here is derived from an EMBL/GenBank/DDBJ whole genome shotgun (WGS) entry which is preliminary data.</text>
</comment>
<dbReference type="GO" id="GO:0006629">
    <property type="term" value="P:lipid metabolic process"/>
    <property type="evidence" value="ECO:0007669"/>
    <property type="project" value="InterPro"/>
</dbReference>
<proteinExistence type="predicted"/>
<dbReference type="Gene3D" id="3.40.50.1820">
    <property type="entry name" value="alpha/beta hydrolase"/>
    <property type="match status" value="1"/>
</dbReference>
<dbReference type="InterPro" id="IPR029058">
    <property type="entry name" value="AB_hydrolase_fold"/>
</dbReference>
<dbReference type="PANTHER" id="PTHR45856:SF24">
    <property type="entry name" value="FUNGAL LIPASE-LIKE DOMAIN-CONTAINING PROTEIN"/>
    <property type="match status" value="1"/>
</dbReference>
<feature type="domain" description="Fungal lipase-type" evidence="1">
    <location>
        <begin position="76"/>
        <end position="208"/>
    </location>
</feature>
<dbReference type="InterPro" id="IPR051218">
    <property type="entry name" value="Sec_MonoDiacylglyc_Lipase"/>
</dbReference>